<dbReference type="EC" id="2.7.13.3" evidence="2"/>
<dbReference type="PRINTS" id="PR00344">
    <property type="entry name" value="BCTRLSENSOR"/>
</dbReference>
<dbReference type="InterPro" id="IPR000700">
    <property type="entry name" value="PAS-assoc_C"/>
</dbReference>
<feature type="domain" description="Histidine kinase" evidence="6">
    <location>
        <begin position="166"/>
        <end position="378"/>
    </location>
</feature>
<feature type="domain" description="PAC" evidence="7">
    <location>
        <begin position="95"/>
        <end position="148"/>
    </location>
</feature>
<evidence type="ECO:0000313" key="8">
    <source>
        <dbReference type="EMBL" id="MBD3863921.1"/>
    </source>
</evidence>
<name>A0ABR8LW41_9FLAO</name>
<dbReference type="Gene3D" id="3.30.450.20">
    <property type="entry name" value="PAS domain"/>
    <property type="match status" value="1"/>
</dbReference>
<evidence type="ECO:0000256" key="5">
    <source>
        <dbReference type="ARBA" id="ARBA00022777"/>
    </source>
</evidence>
<evidence type="ECO:0000313" key="9">
    <source>
        <dbReference type="Proteomes" id="UP000627521"/>
    </source>
</evidence>
<dbReference type="InterPro" id="IPR005467">
    <property type="entry name" value="His_kinase_dom"/>
</dbReference>
<dbReference type="CDD" id="cd00130">
    <property type="entry name" value="PAS"/>
    <property type="match status" value="1"/>
</dbReference>
<dbReference type="SMART" id="SM00086">
    <property type="entry name" value="PAC"/>
    <property type="match status" value="1"/>
</dbReference>
<dbReference type="NCBIfam" id="TIGR00229">
    <property type="entry name" value="sensory_box"/>
    <property type="match status" value="1"/>
</dbReference>
<reference evidence="8 9" key="1">
    <citation type="submission" date="2020-09" db="EMBL/GenBank/DDBJ databases">
        <title>Bacillus nautilus sp. nov., Chryseoglobus crepusculi sp. nov, and Psychrobacter noctis sp. nov., isolated from deep-sea sponges from the equatorial Atlantic.</title>
        <authorList>
            <person name="Stennett H.L."/>
            <person name="Williams S.E."/>
        </authorList>
    </citation>
    <scope>NUCLEOTIDE SEQUENCE [LARGE SCALE GENOMIC DNA]</scope>
    <source>
        <strain evidence="8 9">28M-24</strain>
    </source>
</reference>
<sequence>MSELFKGIRINQNSSQVNIENWELPLEISKVGIWDFCAANNQVFFSKPSRAIIGFEDDSSFGKNINDWNDRVHPDDREKYFQDFQDHVKGYKPVYENKHRVRHKDGSYRWVLDRGKIIEKNKFGEPSRFIGTHVDITEYAQNEFKVQQTLDLVVKQNSKLQNFAHIVTHNLKQHAGNFESLLEFYQEAQTISEKDQMMDYLIKLSKSLSNTINNLNEIVTVQSKQKTSTDKLFISKEIQRILDDLDYYTSENNAVIHNNTQQDCYLYFNTSYFQSIIQNLVLNAIKYKHPNRDPEIHIVSTCANNNVEIKIVDNGCGIDLEKFGKDIFGLYKTFHKNHDSEGVGLYLVKNQIEAFGGTISVESTVNVGTTFTLTIPIL</sequence>
<evidence type="ECO:0000259" key="6">
    <source>
        <dbReference type="PROSITE" id="PS50109"/>
    </source>
</evidence>
<gene>
    <name evidence="8" type="ORF">IEG06_10705</name>
</gene>
<dbReference type="Proteomes" id="UP000627521">
    <property type="component" value="Unassembled WGS sequence"/>
</dbReference>
<keyword evidence="3" id="KW-0597">Phosphoprotein</keyword>
<comment type="caution">
    <text evidence="8">The sequence shown here is derived from an EMBL/GenBank/DDBJ whole genome shotgun (WGS) entry which is preliminary data.</text>
</comment>
<dbReference type="Pfam" id="PF02518">
    <property type="entry name" value="HATPase_c"/>
    <property type="match status" value="1"/>
</dbReference>
<comment type="catalytic activity">
    <reaction evidence="1">
        <text>ATP + protein L-histidine = ADP + protein N-phospho-L-histidine.</text>
        <dbReference type="EC" id="2.7.13.3"/>
    </reaction>
</comment>
<dbReference type="InterPro" id="IPR036890">
    <property type="entry name" value="HATPase_C_sf"/>
</dbReference>
<dbReference type="InterPro" id="IPR000014">
    <property type="entry name" value="PAS"/>
</dbReference>
<evidence type="ECO:0000256" key="1">
    <source>
        <dbReference type="ARBA" id="ARBA00000085"/>
    </source>
</evidence>
<dbReference type="GO" id="GO:0016301">
    <property type="term" value="F:kinase activity"/>
    <property type="evidence" value="ECO:0007669"/>
    <property type="project" value="UniProtKB-KW"/>
</dbReference>
<dbReference type="InterPro" id="IPR003594">
    <property type="entry name" value="HATPase_dom"/>
</dbReference>
<accession>A0ABR8LW41</accession>
<keyword evidence="9" id="KW-1185">Reference proteome</keyword>
<evidence type="ECO:0000259" key="7">
    <source>
        <dbReference type="PROSITE" id="PS50113"/>
    </source>
</evidence>
<dbReference type="Pfam" id="PF08447">
    <property type="entry name" value="PAS_3"/>
    <property type="match status" value="1"/>
</dbReference>
<proteinExistence type="predicted"/>
<evidence type="ECO:0000256" key="3">
    <source>
        <dbReference type="ARBA" id="ARBA00022553"/>
    </source>
</evidence>
<dbReference type="InterPro" id="IPR004358">
    <property type="entry name" value="Sig_transdc_His_kin-like_C"/>
</dbReference>
<keyword evidence="4" id="KW-0808">Transferase</keyword>
<organism evidence="8 9">
    <name type="scientific">Olleya marilimosa</name>
    <dbReference type="NCBI Taxonomy" id="272164"/>
    <lineage>
        <taxon>Bacteria</taxon>
        <taxon>Pseudomonadati</taxon>
        <taxon>Bacteroidota</taxon>
        <taxon>Flavobacteriia</taxon>
        <taxon>Flavobacteriales</taxon>
        <taxon>Flavobacteriaceae</taxon>
    </lineage>
</organism>
<evidence type="ECO:0000256" key="2">
    <source>
        <dbReference type="ARBA" id="ARBA00012438"/>
    </source>
</evidence>
<dbReference type="SUPFAM" id="SSF55874">
    <property type="entry name" value="ATPase domain of HSP90 chaperone/DNA topoisomerase II/histidine kinase"/>
    <property type="match status" value="1"/>
</dbReference>
<dbReference type="RefSeq" id="WP_191099884.1">
    <property type="nucleotide sequence ID" value="NZ_CAXBHU010000004.1"/>
</dbReference>
<dbReference type="SUPFAM" id="SSF55785">
    <property type="entry name" value="PYP-like sensor domain (PAS domain)"/>
    <property type="match status" value="1"/>
</dbReference>
<dbReference type="InterPro" id="IPR013655">
    <property type="entry name" value="PAS_fold_3"/>
</dbReference>
<keyword evidence="5 8" id="KW-0418">Kinase</keyword>
<dbReference type="Gene3D" id="3.30.565.10">
    <property type="entry name" value="Histidine kinase-like ATPase, C-terminal domain"/>
    <property type="match status" value="1"/>
</dbReference>
<dbReference type="InterPro" id="IPR035965">
    <property type="entry name" value="PAS-like_dom_sf"/>
</dbReference>
<protein>
    <recommendedName>
        <fullName evidence="2">histidine kinase</fullName>
        <ecNumber evidence="2">2.7.13.3</ecNumber>
    </recommendedName>
</protein>
<dbReference type="PROSITE" id="PS50109">
    <property type="entry name" value="HIS_KIN"/>
    <property type="match status" value="1"/>
</dbReference>
<evidence type="ECO:0000256" key="4">
    <source>
        <dbReference type="ARBA" id="ARBA00022679"/>
    </source>
</evidence>
<dbReference type="PANTHER" id="PTHR43304">
    <property type="entry name" value="PHYTOCHROME-LIKE PROTEIN CPH1"/>
    <property type="match status" value="1"/>
</dbReference>
<dbReference type="PANTHER" id="PTHR43304:SF1">
    <property type="entry name" value="PAC DOMAIN-CONTAINING PROTEIN"/>
    <property type="match status" value="1"/>
</dbReference>
<dbReference type="InterPro" id="IPR001610">
    <property type="entry name" value="PAC"/>
</dbReference>
<dbReference type="SMART" id="SM00387">
    <property type="entry name" value="HATPase_c"/>
    <property type="match status" value="1"/>
</dbReference>
<dbReference type="EMBL" id="JACXXH010000005">
    <property type="protein sequence ID" value="MBD3863921.1"/>
    <property type="molecule type" value="Genomic_DNA"/>
</dbReference>
<dbReference type="InterPro" id="IPR052162">
    <property type="entry name" value="Sensor_kinase/Photoreceptor"/>
</dbReference>
<dbReference type="PROSITE" id="PS50113">
    <property type="entry name" value="PAC"/>
    <property type="match status" value="1"/>
</dbReference>